<feature type="region of interest" description="Disordered" evidence="1">
    <location>
        <begin position="1865"/>
        <end position="2019"/>
    </location>
</feature>
<dbReference type="PANTHER" id="PTHR13491">
    <property type="entry name" value="ZCCHC10 PROTEIN"/>
    <property type="match status" value="1"/>
</dbReference>
<gene>
    <name evidence="2" type="ORF">SLS62_005027</name>
</gene>
<feature type="compositionally biased region" description="Acidic residues" evidence="1">
    <location>
        <begin position="248"/>
        <end position="259"/>
    </location>
</feature>
<comment type="caution">
    <text evidence="2">The sequence shown here is derived from an EMBL/GenBank/DDBJ whole genome shotgun (WGS) entry which is preliminary data.</text>
</comment>
<feature type="compositionally biased region" description="Basic and acidic residues" evidence="1">
    <location>
        <begin position="1483"/>
        <end position="1655"/>
    </location>
</feature>
<feature type="compositionally biased region" description="Polar residues" evidence="1">
    <location>
        <begin position="787"/>
        <end position="801"/>
    </location>
</feature>
<feature type="region of interest" description="Disordered" evidence="1">
    <location>
        <begin position="1"/>
        <end position="28"/>
    </location>
</feature>
<feature type="region of interest" description="Disordered" evidence="1">
    <location>
        <begin position="984"/>
        <end position="1003"/>
    </location>
</feature>
<keyword evidence="3" id="KW-1185">Reference proteome</keyword>
<dbReference type="EMBL" id="JAKJXP020000032">
    <property type="protein sequence ID" value="KAK7753077.1"/>
    <property type="molecule type" value="Genomic_DNA"/>
</dbReference>
<name>A0AAN9YSM4_9PEZI</name>
<feature type="compositionally biased region" description="Polar residues" evidence="1">
    <location>
        <begin position="228"/>
        <end position="238"/>
    </location>
</feature>
<sequence length="2019" mass="227616">MSSRRPPPRGSEPTGQWVPRKDKNQQQPAWMREMSELLLQPGAGQLVHKGNLEQTTTTTSGLIRKVSFKDRVDPCILPTDKVFLEVEKYFQMLLRSTRLSIDQILEATFEQHEISLLVPTSGPPDVVRWQKENTIRYQALLRTVFKGKQPTVQLKMAMLYFGLPVAPLKMGRDQSVKPIDLDFLEDEVFLDRPALDFLDMYPKRCYGDATRRTKSKEFFKLVPTQKFTSTSIPPSQMASLRGGSLESLDSDSLSDEERSDEDYLGMVAVVETDNDEEVADVDTSRARTGYAPFIVCGYQGLRLCDNSYPGFVNAVDQLLSFSSASDYDITLHFFALGADGVSIKEEPPVESITGKISHGPFPPPGCPITAAIIKYFNNEHDPSPPFQPFALFVHYPHEASPEVAEPSTSARDVLKLYDENTTEARQPVAYVRKPFGTDINCQAHQFWNGYRNAMSVLFQGSPYNHWTFSIRTPGVLFNIDGSSYGRLDPPTEVWDQVVKYCSSQEASRSFQVPSVHLQKVFTNEFAEHHDEIPILVADFHNHTFGLQPRRNLILPAHFQDTSKDAESLQLFFNAAYESNPYLKGYKELAGLDIWFPSEDIFIRNSRPTRISSCSKQGPIDWRKYAEVLVSKGAPMGPAGASFIVRPGFSAYRVHGPSGKHFEVDLNNIGLMTFVTSVTESLFPEQSRAAPGAKKKVLYLTQTTWKRKSLSAAIRPETSQEEWKWIVRHITEPDITVALEDWDNEWTPSSELYTNNFSRAPKPGLSLSNPWGPRYEIQAAVVPKTERVTSPNVSTPTIKQKQTSPPGTSFSSPGSSMSDIELERIAQQLEQEAKKAAEAVEETAREVALFESILARRLAEHASATAAEEEAAKKQAAQQDSANGNAANDKAAKDKAAKDAAAKDAAAKDAAAKDAATQRALDAWKADKSTQDLLDRLMEIQGTYPSEEAATKAQEIADTVLKDTAFGQQAAKNVRKAVEKGKKAAEQARYAHRDAKDAQDTIDNTKTAAERANWLRNRTYWSTPRIFTDPTKPAMPIHGPPLESVLRTSPYFPGITTAMRTPTEMARLEKEVHTLRNHLLDRTRSCPYMDCQEAPFHVEDAEGLDRHLKEKHQGLKCFLCKGNDALMPYYDEKSIREHFWEYHADELKKLLCPEKECDCEDEEEEEEDEGDKQQKKDKKGKKGKDKKNKDKKAKDKKAKYNRPLLQYCERCGRDQFALDNPDDRQHHSEVCDVVTSVDERTKRSSQIPCCEFCGTTRIRNPQSGDLEPCQCGKEKRDIFDPGDICPCCRLRFDGMTRHYREIHVRLCKPPSGHTAWDFCGYCGLQLRGSGEGAKKEHVHWCERRPAGPPHKCPICEIIQEGPKQMWNHIDEVHGGISAEWCLFCKQSMKYATSTVKYAHLVNHLYGEAYELPEGYEEEVQPPLMTDLEWEEAEEAKRAGEAEMTRRTIEAINSMRRISMNAIKDYKQRVQTKIQQAKKGGSQPTEKERAEMNELHQMVSREERILTMHNTRLDRMMKEEEEKKKREEEKKEEEKRQKEEGKTKNEEKKAEKKAEKSEKKTEAESAGKGKAEGKKIEEKKKAEEKKKGGEKAQKEKAEKEKAEKKKSEEKAKKEKVEKKNAEEKKKAEEKAEKEKAEKKKAEEDKKKSEKKDAKKESEDSEDSEDWEDSEDSWDPETAEYNDEEPDQSMWDNPEELLYKWRPAQPGEKVGPTRASSPDYGGDDANYWPPFEARCSRCFRAAGNDKEYIVKHMDPKGCGIRRGKSNTKDWASLPNHSGWIEYPNDIDFAQAFDSFKLKYPAYRFTMYPTWNDDNQLHDVYYGPYDMEDTFGWNSEDPNCRVGGNMYDRTKCYLLPWPPVAGHVIPVAASGTAGDSKPETTKASSKSKPKTPKKPDARKGGKPPPKKPDAGKGSNPPKKGAGKRSHSANDPENVTAPEATGESPRKKKKQNNGKPAADSDGSDTWTTVTSTSTSPSPKRKRGRPANSTAGPNTKKSPPKKLKTTKAASSTATASSHAGGVDCV</sequence>
<feature type="compositionally biased region" description="Low complexity" evidence="1">
    <location>
        <begin position="802"/>
        <end position="815"/>
    </location>
</feature>
<feature type="region of interest" description="Disordered" evidence="1">
    <location>
        <begin position="864"/>
        <end position="894"/>
    </location>
</feature>
<protein>
    <submittedName>
        <fullName evidence="2">Uncharacterized protein</fullName>
    </submittedName>
</protein>
<accession>A0AAN9YSM4</accession>
<organism evidence="2 3">
    <name type="scientific">Diatrype stigma</name>
    <dbReference type="NCBI Taxonomy" id="117547"/>
    <lineage>
        <taxon>Eukaryota</taxon>
        <taxon>Fungi</taxon>
        <taxon>Dikarya</taxon>
        <taxon>Ascomycota</taxon>
        <taxon>Pezizomycotina</taxon>
        <taxon>Sordariomycetes</taxon>
        <taxon>Xylariomycetidae</taxon>
        <taxon>Xylariales</taxon>
        <taxon>Diatrypaceae</taxon>
        <taxon>Diatrype</taxon>
    </lineage>
</organism>
<dbReference type="Proteomes" id="UP001320420">
    <property type="component" value="Unassembled WGS sequence"/>
</dbReference>
<feature type="compositionally biased region" description="Low complexity" evidence="1">
    <location>
        <begin position="873"/>
        <end position="888"/>
    </location>
</feature>
<feature type="region of interest" description="Disordered" evidence="1">
    <location>
        <begin position="1162"/>
        <end position="1196"/>
    </location>
</feature>
<evidence type="ECO:0000256" key="1">
    <source>
        <dbReference type="SAM" id="MobiDB-lite"/>
    </source>
</evidence>
<feature type="compositionally biased region" description="Acidic residues" evidence="1">
    <location>
        <begin position="1656"/>
        <end position="1684"/>
    </location>
</feature>
<dbReference type="PANTHER" id="PTHR13491:SF0">
    <property type="entry name" value="ZINC FINGER CCHC DOMAIN-CONTAINING PROTEIN 10"/>
    <property type="match status" value="1"/>
</dbReference>
<feature type="compositionally biased region" description="Low complexity" evidence="1">
    <location>
        <begin position="2000"/>
        <end position="2013"/>
    </location>
</feature>
<feature type="compositionally biased region" description="Basic residues" evidence="1">
    <location>
        <begin position="1174"/>
        <end position="1196"/>
    </location>
</feature>
<reference evidence="2 3" key="1">
    <citation type="submission" date="2024-02" db="EMBL/GenBank/DDBJ databases">
        <title>De novo assembly and annotation of 12 fungi associated with fruit tree decline syndrome in Ontario, Canada.</title>
        <authorList>
            <person name="Sulman M."/>
            <person name="Ellouze W."/>
            <person name="Ilyukhin E."/>
        </authorList>
    </citation>
    <scope>NUCLEOTIDE SEQUENCE [LARGE SCALE GENOMIC DNA]</scope>
    <source>
        <strain evidence="2 3">M11/M66-122</strain>
    </source>
</reference>
<feature type="region of interest" description="Disordered" evidence="1">
    <location>
        <begin position="1467"/>
        <end position="1692"/>
    </location>
</feature>
<proteinExistence type="predicted"/>
<feature type="compositionally biased region" description="Low complexity" evidence="1">
    <location>
        <begin position="1954"/>
        <end position="1972"/>
    </location>
</feature>
<evidence type="ECO:0000313" key="3">
    <source>
        <dbReference type="Proteomes" id="UP001320420"/>
    </source>
</evidence>
<evidence type="ECO:0000313" key="2">
    <source>
        <dbReference type="EMBL" id="KAK7753077.1"/>
    </source>
</evidence>
<dbReference type="InterPro" id="IPR039715">
    <property type="entry name" value="ZCCHC10"/>
</dbReference>
<feature type="region of interest" description="Disordered" evidence="1">
    <location>
        <begin position="228"/>
        <end position="259"/>
    </location>
</feature>
<feature type="compositionally biased region" description="Basic and acidic residues" evidence="1">
    <location>
        <begin position="984"/>
        <end position="998"/>
    </location>
</feature>
<feature type="region of interest" description="Disordered" evidence="1">
    <location>
        <begin position="785"/>
        <end position="815"/>
    </location>
</feature>